<evidence type="ECO:0000313" key="9">
    <source>
        <dbReference type="Proteomes" id="UP000014760"/>
    </source>
</evidence>
<accession>R7TMS1</accession>
<keyword evidence="3" id="KW-0862">Zinc</keyword>
<reference evidence="7 9" key="2">
    <citation type="journal article" date="2013" name="Nature">
        <title>Insights into bilaterian evolution from three spiralian genomes.</title>
        <authorList>
            <person name="Simakov O."/>
            <person name="Marletaz F."/>
            <person name="Cho S.J."/>
            <person name="Edsinger-Gonzales E."/>
            <person name="Havlak P."/>
            <person name="Hellsten U."/>
            <person name="Kuo D.H."/>
            <person name="Larsson T."/>
            <person name="Lv J."/>
            <person name="Arendt D."/>
            <person name="Savage R."/>
            <person name="Osoegawa K."/>
            <person name="de Jong P."/>
            <person name="Grimwood J."/>
            <person name="Chapman J.A."/>
            <person name="Shapiro H."/>
            <person name="Aerts A."/>
            <person name="Otillar R.P."/>
            <person name="Terry A.Y."/>
            <person name="Boore J.L."/>
            <person name="Grigoriev I.V."/>
            <person name="Lindberg D.R."/>
            <person name="Seaver E.C."/>
            <person name="Weisblat D.A."/>
            <person name="Putnam N.H."/>
            <person name="Rokhsar D.S."/>
        </authorList>
    </citation>
    <scope>NUCLEOTIDE SEQUENCE</scope>
    <source>
        <strain evidence="7 9">I ESC-2004</strain>
    </source>
</reference>
<dbReference type="FunFam" id="1.20.5.730:FF:000005">
    <property type="entry name" value="RABaptiN (Rab effector)"/>
    <property type="match status" value="1"/>
</dbReference>
<dbReference type="Gene3D" id="1.20.5.730">
    <property type="entry name" value="Single helix bin"/>
    <property type="match status" value="1"/>
</dbReference>
<dbReference type="SUPFAM" id="SSF57903">
    <property type="entry name" value="FYVE/PHD zinc finger"/>
    <property type="match status" value="1"/>
</dbReference>
<keyword evidence="2 4" id="KW-0863">Zinc-finger</keyword>
<dbReference type="Proteomes" id="UP000014760">
    <property type="component" value="Unassembled WGS sequence"/>
</dbReference>
<dbReference type="Gene3D" id="3.30.40.10">
    <property type="entry name" value="Zinc/RING finger domain, C3HC4 (zinc finger)"/>
    <property type="match status" value="1"/>
</dbReference>
<dbReference type="PANTHER" id="PTHR31179:SF7">
    <property type="entry name" value="FYVE-TYPE DOMAIN-CONTAINING PROTEIN"/>
    <property type="match status" value="1"/>
</dbReference>
<dbReference type="OMA" id="ICKTELK"/>
<evidence type="ECO:0000256" key="2">
    <source>
        <dbReference type="ARBA" id="ARBA00022771"/>
    </source>
</evidence>
<dbReference type="EMBL" id="KB310150">
    <property type="protein sequence ID" value="ELT92380.1"/>
    <property type="molecule type" value="Genomic_DNA"/>
</dbReference>
<dbReference type="GO" id="GO:0008270">
    <property type="term" value="F:zinc ion binding"/>
    <property type="evidence" value="ECO:0007669"/>
    <property type="project" value="UniProtKB-KW"/>
</dbReference>
<dbReference type="AlphaFoldDB" id="R7TMS1"/>
<evidence type="ECO:0000256" key="5">
    <source>
        <dbReference type="SAM" id="Coils"/>
    </source>
</evidence>
<keyword evidence="5" id="KW-0175">Coiled coil</keyword>
<dbReference type="GO" id="GO:0006897">
    <property type="term" value="P:endocytosis"/>
    <property type="evidence" value="ECO:0007669"/>
    <property type="project" value="InterPro"/>
</dbReference>
<dbReference type="CDD" id="cd15739">
    <property type="entry name" value="FYVE_RABE_unchar"/>
    <property type="match status" value="1"/>
</dbReference>
<dbReference type="OrthoDB" id="79871at2759"/>
<evidence type="ECO:0000256" key="1">
    <source>
        <dbReference type="ARBA" id="ARBA00022723"/>
    </source>
</evidence>
<evidence type="ECO:0000313" key="7">
    <source>
        <dbReference type="EMBL" id="ELT92380.1"/>
    </source>
</evidence>
<evidence type="ECO:0000256" key="3">
    <source>
        <dbReference type="ARBA" id="ARBA00022833"/>
    </source>
</evidence>
<feature type="coiled-coil region" evidence="5">
    <location>
        <begin position="55"/>
        <end position="152"/>
    </location>
</feature>
<evidence type="ECO:0000259" key="6">
    <source>
        <dbReference type="PROSITE" id="PS50178"/>
    </source>
</evidence>
<name>R7TMS1_CAPTE</name>
<dbReference type="HOGENOM" id="CLU_085500_1_0_1"/>
<dbReference type="InterPro" id="IPR000306">
    <property type="entry name" value="Znf_FYVE"/>
</dbReference>
<dbReference type="STRING" id="283909.R7TMS1"/>
<dbReference type="InterPro" id="IPR011011">
    <property type="entry name" value="Znf_FYVE_PHD"/>
</dbReference>
<dbReference type="Pfam" id="PF01363">
    <property type="entry name" value="FYVE"/>
    <property type="match status" value="1"/>
</dbReference>
<dbReference type="InterPro" id="IPR017455">
    <property type="entry name" value="Znf_FYVE-rel"/>
</dbReference>
<dbReference type="GO" id="GO:0005096">
    <property type="term" value="F:GTPase activator activity"/>
    <property type="evidence" value="ECO:0007669"/>
    <property type="project" value="InterPro"/>
</dbReference>
<evidence type="ECO:0000256" key="4">
    <source>
        <dbReference type="PROSITE-ProRule" id="PRU00091"/>
    </source>
</evidence>
<protein>
    <recommendedName>
        <fullName evidence="6">FYVE-type domain-containing protein</fullName>
    </recommendedName>
</protein>
<dbReference type="InterPro" id="IPR015390">
    <property type="entry name" value="Rabaptin_Rab5-bd_dom"/>
</dbReference>
<proteinExistence type="predicted"/>
<reference evidence="8" key="3">
    <citation type="submission" date="2015-06" db="UniProtKB">
        <authorList>
            <consortium name="EnsemblMetazoa"/>
        </authorList>
    </citation>
    <scope>IDENTIFICATION</scope>
</reference>
<dbReference type="Pfam" id="PF09311">
    <property type="entry name" value="Rab5-bind"/>
    <property type="match status" value="1"/>
</dbReference>
<organism evidence="7">
    <name type="scientific">Capitella teleta</name>
    <name type="common">Polychaete worm</name>
    <dbReference type="NCBI Taxonomy" id="283909"/>
    <lineage>
        <taxon>Eukaryota</taxon>
        <taxon>Metazoa</taxon>
        <taxon>Spiralia</taxon>
        <taxon>Lophotrochozoa</taxon>
        <taxon>Annelida</taxon>
        <taxon>Polychaeta</taxon>
        <taxon>Sedentaria</taxon>
        <taxon>Scolecida</taxon>
        <taxon>Capitellidae</taxon>
        <taxon>Capitella</taxon>
    </lineage>
</organism>
<reference evidence="9" key="1">
    <citation type="submission" date="2012-12" db="EMBL/GenBank/DDBJ databases">
        <authorList>
            <person name="Hellsten U."/>
            <person name="Grimwood J."/>
            <person name="Chapman J.A."/>
            <person name="Shapiro H."/>
            <person name="Aerts A."/>
            <person name="Otillar R.P."/>
            <person name="Terry A.Y."/>
            <person name="Boore J.L."/>
            <person name="Simakov O."/>
            <person name="Marletaz F."/>
            <person name="Cho S.-J."/>
            <person name="Edsinger-Gonzales E."/>
            <person name="Havlak P."/>
            <person name="Kuo D.-H."/>
            <person name="Larsson T."/>
            <person name="Lv J."/>
            <person name="Arendt D."/>
            <person name="Savage R."/>
            <person name="Osoegawa K."/>
            <person name="de Jong P."/>
            <person name="Lindberg D.R."/>
            <person name="Seaver E.C."/>
            <person name="Weisblat D.A."/>
            <person name="Putnam N.H."/>
            <person name="Grigoriev I.V."/>
            <person name="Rokhsar D.S."/>
        </authorList>
    </citation>
    <scope>NUCLEOTIDE SEQUENCE</scope>
    <source>
        <strain evidence="9">I ESC-2004</strain>
    </source>
</reference>
<evidence type="ECO:0000313" key="8">
    <source>
        <dbReference type="EnsemblMetazoa" id="CapteP152026"/>
    </source>
</evidence>
<keyword evidence="1" id="KW-0479">Metal-binding</keyword>
<dbReference type="InterPro" id="IPR003914">
    <property type="entry name" value="Rabaptin"/>
</dbReference>
<feature type="domain" description="FYVE-type" evidence="6">
    <location>
        <begin position="189"/>
        <end position="247"/>
    </location>
</feature>
<keyword evidence="9" id="KW-1185">Reference proteome</keyword>
<dbReference type="PROSITE" id="PS50178">
    <property type="entry name" value="ZF_FYVE"/>
    <property type="match status" value="1"/>
</dbReference>
<dbReference type="InterPro" id="IPR013083">
    <property type="entry name" value="Znf_RING/FYVE/PHD"/>
</dbReference>
<sequence>MQEESIDLPNNLEELQLLVLRIREDIITAKVAKEHTEGTLKSEIMFLKDQVLAEQQEKTTTEEALSQEISQLQEELATLQSIKSEAERQSCLRSETEGKLKEAEASIRNMQAKSKQLIGAMQNQLEEQTNARAKLESDNQKLRMKVSSLQVDLENSEVVQRDFVKLSQSLQIQLEKIRAAEDEVRWQHEEDIDDCTNCKQSFSVTKRKHHCKHCGRIYCSDCITKSVNSGPNLRPSKVCDVCHTVLVKDATPYFSTAPPQTPD</sequence>
<dbReference type="EMBL" id="AMQN01013347">
    <property type="status" value="NOT_ANNOTATED_CDS"/>
    <property type="molecule type" value="Genomic_DNA"/>
</dbReference>
<dbReference type="SMART" id="SM00064">
    <property type="entry name" value="FYVE"/>
    <property type="match status" value="1"/>
</dbReference>
<dbReference type="PANTHER" id="PTHR31179">
    <property type="entry name" value="RAB GTPASE-BINDING EFFECTOR PROTEIN"/>
    <property type="match status" value="1"/>
</dbReference>
<dbReference type="EnsemblMetazoa" id="CapteT152026">
    <property type="protein sequence ID" value="CapteP152026"/>
    <property type="gene ID" value="CapteG152026"/>
</dbReference>
<gene>
    <name evidence="7" type="ORF">CAPTEDRAFT_152026</name>
</gene>